<evidence type="ECO:0008006" key="3">
    <source>
        <dbReference type="Google" id="ProtNLM"/>
    </source>
</evidence>
<gene>
    <name evidence="1" type="ORF">HETIRDRAFT_308712</name>
</gene>
<dbReference type="OrthoDB" id="26525at2759"/>
<dbReference type="RefSeq" id="XP_009542606.1">
    <property type="nucleotide sequence ID" value="XM_009544311.1"/>
</dbReference>
<accession>W4KIX6</accession>
<evidence type="ECO:0000313" key="2">
    <source>
        <dbReference type="Proteomes" id="UP000030671"/>
    </source>
</evidence>
<dbReference type="EMBL" id="KI925455">
    <property type="protein sequence ID" value="ETW85782.1"/>
    <property type="molecule type" value="Genomic_DNA"/>
</dbReference>
<dbReference type="KEGG" id="hir:HETIRDRAFT_308712"/>
<dbReference type="eggNOG" id="ENOG502S8FY">
    <property type="taxonomic scope" value="Eukaryota"/>
</dbReference>
<dbReference type="GeneID" id="20669609"/>
<sequence length="126" mass="13893">MIDPARICKSQLEACLKHIFAKYCTPRPSASATGAGPALLSPPEGAFLSPEGLDAWARDTNGEPFTEETKEELLEFMDVTDDGALTFKGFMQVYQLQTENDAEETWKDLAAHGFDRSLRLTVDPPL</sequence>
<dbReference type="Proteomes" id="UP000030671">
    <property type="component" value="Unassembled WGS sequence"/>
</dbReference>
<organism evidence="1 2">
    <name type="scientific">Heterobasidion irregulare (strain TC 32-1)</name>
    <dbReference type="NCBI Taxonomy" id="747525"/>
    <lineage>
        <taxon>Eukaryota</taxon>
        <taxon>Fungi</taxon>
        <taxon>Dikarya</taxon>
        <taxon>Basidiomycota</taxon>
        <taxon>Agaricomycotina</taxon>
        <taxon>Agaricomycetes</taxon>
        <taxon>Russulales</taxon>
        <taxon>Bondarzewiaceae</taxon>
        <taxon>Heterobasidion</taxon>
        <taxon>Heterobasidion annosum species complex</taxon>
    </lineage>
</organism>
<dbReference type="Gene3D" id="1.10.238.10">
    <property type="entry name" value="EF-hand"/>
    <property type="match status" value="1"/>
</dbReference>
<dbReference type="InterPro" id="IPR011992">
    <property type="entry name" value="EF-hand-dom_pair"/>
</dbReference>
<dbReference type="AlphaFoldDB" id="W4KIX6"/>
<name>W4KIX6_HETIT</name>
<protein>
    <recommendedName>
        <fullName evidence="3">EF-hand domain-containing protein</fullName>
    </recommendedName>
</protein>
<dbReference type="SUPFAM" id="SSF47473">
    <property type="entry name" value="EF-hand"/>
    <property type="match status" value="1"/>
</dbReference>
<proteinExistence type="predicted"/>
<evidence type="ECO:0000313" key="1">
    <source>
        <dbReference type="EMBL" id="ETW85782.1"/>
    </source>
</evidence>
<reference evidence="1 2" key="1">
    <citation type="journal article" date="2012" name="New Phytol.">
        <title>Insight into trade-off between wood decay and parasitism from the genome of a fungal forest pathogen.</title>
        <authorList>
            <person name="Olson A."/>
            <person name="Aerts A."/>
            <person name="Asiegbu F."/>
            <person name="Belbahri L."/>
            <person name="Bouzid O."/>
            <person name="Broberg A."/>
            <person name="Canback B."/>
            <person name="Coutinho P.M."/>
            <person name="Cullen D."/>
            <person name="Dalman K."/>
            <person name="Deflorio G."/>
            <person name="van Diepen L.T."/>
            <person name="Dunand C."/>
            <person name="Duplessis S."/>
            <person name="Durling M."/>
            <person name="Gonthier P."/>
            <person name="Grimwood J."/>
            <person name="Fossdal C.G."/>
            <person name="Hansson D."/>
            <person name="Henrissat B."/>
            <person name="Hietala A."/>
            <person name="Himmelstrand K."/>
            <person name="Hoffmeister D."/>
            <person name="Hogberg N."/>
            <person name="James T.Y."/>
            <person name="Karlsson M."/>
            <person name="Kohler A."/>
            <person name="Kues U."/>
            <person name="Lee Y.H."/>
            <person name="Lin Y.C."/>
            <person name="Lind M."/>
            <person name="Lindquist E."/>
            <person name="Lombard V."/>
            <person name="Lucas S."/>
            <person name="Lunden K."/>
            <person name="Morin E."/>
            <person name="Murat C."/>
            <person name="Park J."/>
            <person name="Raffaello T."/>
            <person name="Rouze P."/>
            <person name="Salamov A."/>
            <person name="Schmutz J."/>
            <person name="Solheim H."/>
            <person name="Stahlberg J."/>
            <person name="Velez H."/>
            <person name="de Vries R.P."/>
            <person name="Wiebenga A."/>
            <person name="Woodward S."/>
            <person name="Yakovlev I."/>
            <person name="Garbelotto M."/>
            <person name="Martin F."/>
            <person name="Grigoriev I.V."/>
            <person name="Stenlid J."/>
        </authorList>
    </citation>
    <scope>NUCLEOTIDE SEQUENCE [LARGE SCALE GENOMIC DNA]</scope>
    <source>
        <strain evidence="1 2">TC 32-1</strain>
    </source>
</reference>
<dbReference type="HOGENOM" id="CLU_103874_2_0_1"/>
<dbReference type="InParanoid" id="W4KIX6"/>
<keyword evidence="2" id="KW-1185">Reference proteome</keyword>